<keyword evidence="2" id="KW-1185">Reference proteome</keyword>
<dbReference type="AlphaFoldDB" id="A0AAD4TEU2"/>
<accession>A0AAD4TEU2</accession>
<dbReference type="Proteomes" id="UP001202328">
    <property type="component" value="Unassembled WGS sequence"/>
</dbReference>
<comment type="caution">
    <text evidence="1">The sequence shown here is derived from an EMBL/GenBank/DDBJ whole genome shotgun (WGS) entry which is preliminary data.</text>
</comment>
<evidence type="ECO:0000313" key="1">
    <source>
        <dbReference type="EMBL" id="KAI3957382.1"/>
    </source>
</evidence>
<name>A0AAD4TEU2_9MAGN</name>
<dbReference type="EMBL" id="JAJJMB010001336">
    <property type="protein sequence ID" value="KAI3957382.1"/>
    <property type="molecule type" value="Genomic_DNA"/>
</dbReference>
<protein>
    <submittedName>
        <fullName evidence="1">Uncharacterized protein</fullName>
    </submittedName>
</protein>
<organism evidence="1 2">
    <name type="scientific">Papaver atlanticum</name>
    <dbReference type="NCBI Taxonomy" id="357466"/>
    <lineage>
        <taxon>Eukaryota</taxon>
        <taxon>Viridiplantae</taxon>
        <taxon>Streptophyta</taxon>
        <taxon>Embryophyta</taxon>
        <taxon>Tracheophyta</taxon>
        <taxon>Spermatophyta</taxon>
        <taxon>Magnoliopsida</taxon>
        <taxon>Ranunculales</taxon>
        <taxon>Papaveraceae</taxon>
        <taxon>Papaveroideae</taxon>
        <taxon>Papaver</taxon>
    </lineage>
</organism>
<reference evidence="1" key="1">
    <citation type="submission" date="2022-04" db="EMBL/GenBank/DDBJ databases">
        <title>A functionally conserved STORR gene fusion in Papaver species that diverged 16.8 million years ago.</title>
        <authorList>
            <person name="Catania T."/>
        </authorList>
    </citation>
    <scope>NUCLEOTIDE SEQUENCE</scope>
    <source>
        <strain evidence="1">S-188037</strain>
    </source>
</reference>
<evidence type="ECO:0000313" key="2">
    <source>
        <dbReference type="Proteomes" id="UP001202328"/>
    </source>
</evidence>
<sequence>MVLSEISFDEFVCIQYHNKSSSLTWQVPCRWYLLMQNRDENYSNLIFEHMVLLQMLAENEKLVFKSRADNNGAYNHPTMKILPFNSLKFLGSIDIAVYENVVYVETNSNDDEFIGEGCASPTIFIRASFSKDSSFSKHRSGRSRVLFTASANPGKEIVKRVVMLIPRK</sequence>
<gene>
    <name evidence="1" type="ORF">MKW98_003103</name>
</gene>
<proteinExistence type="predicted"/>